<dbReference type="InterPro" id="IPR050644">
    <property type="entry name" value="PG_Glycine_Bridge_Synth"/>
</dbReference>
<dbReference type="PANTHER" id="PTHR36174:SF1">
    <property type="entry name" value="LIPID II:GLYCINE GLYCYLTRANSFERASE"/>
    <property type="match status" value="1"/>
</dbReference>
<proteinExistence type="inferred from homology"/>
<evidence type="ECO:0000313" key="9">
    <source>
        <dbReference type="Proteomes" id="UP001428817"/>
    </source>
</evidence>
<sequence length="381" mass="41586">MNTKTEAPAGAATVTLLRLTNPPAEQLNEWDELVSQVGGTDVTQLSAWGRIRGLAGYTPEYLLAYSGGRLAGGALLLRRRLMPLVELGYLPYGPLVSPDTADPGAVTAALLDQLTRVARSLMATFVQPPEGAPEMTTGLLARGFRPSRAGIAPLGSYRVDLTRPLEEIRGGFSKRLKSWTNRWAAKGVHVRLGDERDLPLLADLMAYTGARQGFTPPPLEYMRRMYRELAPHGHAAVFVGEVDGRPVSADLVTVVGGMIRGRLGGFDGSGATGKLSVPAAVRWEIIKWGQRQGHRWLDFGGLPEQMLTDMIDRGMHTSDEWPSAQRAKLAFNGTPFRYPAPVELIRPWPAKVGYDLLRRSATGKKLLGTAKVKLRGQFRRG</sequence>
<comment type="similarity">
    <text evidence="1">Belongs to the FemABX family.</text>
</comment>
<evidence type="ECO:0000256" key="3">
    <source>
        <dbReference type="ARBA" id="ARBA00022960"/>
    </source>
</evidence>
<dbReference type="PANTHER" id="PTHR36174">
    <property type="entry name" value="LIPID II:GLYCINE GLYCYLTRANSFERASE"/>
    <property type="match status" value="1"/>
</dbReference>
<comment type="caution">
    <text evidence="8">The sequence shown here is derived from an EMBL/GenBank/DDBJ whole genome shotgun (WGS) entry which is preliminary data.</text>
</comment>
<evidence type="ECO:0000256" key="2">
    <source>
        <dbReference type="ARBA" id="ARBA00022679"/>
    </source>
</evidence>
<reference evidence="9" key="1">
    <citation type="journal article" date="2019" name="Int. J. Syst. Evol. Microbiol.">
        <title>The Global Catalogue of Microorganisms (GCM) 10K type strain sequencing project: providing services to taxonomists for standard genome sequencing and annotation.</title>
        <authorList>
            <consortium name="The Broad Institute Genomics Platform"/>
            <consortium name="The Broad Institute Genome Sequencing Center for Infectious Disease"/>
            <person name="Wu L."/>
            <person name="Ma J."/>
        </authorList>
    </citation>
    <scope>NUCLEOTIDE SEQUENCE [LARGE SCALE GENOMIC DNA]</scope>
    <source>
        <strain evidence="9">JCM 18303</strain>
    </source>
</reference>
<dbReference type="RefSeq" id="WP_185058622.1">
    <property type="nucleotide sequence ID" value="NZ_BAABJP010000001.1"/>
</dbReference>
<dbReference type="InterPro" id="IPR016181">
    <property type="entry name" value="Acyl_CoA_acyltransferase"/>
</dbReference>
<keyword evidence="4" id="KW-0573">Peptidoglycan synthesis</keyword>
<evidence type="ECO:0000256" key="6">
    <source>
        <dbReference type="ARBA" id="ARBA00023316"/>
    </source>
</evidence>
<gene>
    <name evidence="8" type="ORF">GCM10023321_03490</name>
</gene>
<dbReference type="PROSITE" id="PS51191">
    <property type="entry name" value="FEMABX"/>
    <property type="match status" value="1"/>
</dbReference>
<dbReference type="SUPFAM" id="SSF55729">
    <property type="entry name" value="Acyl-CoA N-acyltransferases (Nat)"/>
    <property type="match status" value="2"/>
</dbReference>
<dbReference type="Gene3D" id="3.40.630.30">
    <property type="match status" value="2"/>
</dbReference>
<evidence type="ECO:0000256" key="1">
    <source>
        <dbReference type="ARBA" id="ARBA00009943"/>
    </source>
</evidence>
<dbReference type="Pfam" id="PF13480">
    <property type="entry name" value="Acetyltransf_6"/>
    <property type="match status" value="1"/>
</dbReference>
<dbReference type="Proteomes" id="UP001428817">
    <property type="component" value="Unassembled WGS sequence"/>
</dbReference>
<evidence type="ECO:0000256" key="4">
    <source>
        <dbReference type="ARBA" id="ARBA00022984"/>
    </source>
</evidence>
<name>A0ABP9PFA1_9PSEU</name>
<organism evidence="8 9">
    <name type="scientific">Pseudonocardia eucalypti</name>
    <dbReference type="NCBI Taxonomy" id="648755"/>
    <lineage>
        <taxon>Bacteria</taxon>
        <taxon>Bacillati</taxon>
        <taxon>Actinomycetota</taxon>
        <taxon>Actinomycetes</taxon>
        <taxon>Pseudonocardiales</taxon>
        <taxon>Pseudonocardiaceae</taxon>
        <taxon>Pseudonocardia</taxon>
    </lineage>
</organism>
<dbReference type="InterPro" id="IPR038740">
    <property type="entry name" value="BioF2-like_GNAT_dom"/>
</dbReference>
<evidence type="ECO:0000313" key="8">
    <source>
        <dbReference type="EMBL" id="GAA5145506.1"/>
    </source>
</evidence>
<evidence type="ECO:0000259" key="7">
    <source>
        <dbReference type="Pfam" id="PF13480"/>
    </source>
</evidence>
<keyword evidence="2" id="KW-0808">Transferase</keyword>
<dbReference type="InterPro" id="IPR003447">
    <property type="entry name" value="FEMABX"/>
</dbReference>
<keyword evidence="9" id="KW-1185">Reference proteome</keyword>
<keyword evidence="5" id="KW-0012">Acyltransferase</keyword>
<keyword evidence="6" id="KW-0961">Cell wall biogenesis/degradation</keyword>
<dbReference type="EMBL" id="BAABJP010000001">
    <property type="protein sequence ID" value="GAA5145506.1"/>
    <property type="molecule type" value="Genomic_DNA"/>
</dbReference>
<evidence type="ECO:0000256" key="5">
    <source>
        <dbReference type="ARBA" id="ARBA00023315"/>
    </source>
</evidence>
<feature type="domain" description="BioF2-like acetyltransferase" evidence="7">
    <location>
        <begin position="187"/>
        <end position="301"/>
    </location>
</feature>
<accession>A0ABP9PFA1</accession>
<keyword evidence="3" id="KW-0133">Cell shape</keyword>
<protein>
    <recommendedName>
        <fullName evidence="7">BioF2-like acetyltransferase domain-containing protein</fullName>
    </recommendedName>
</protein>